<feature type="transmembrane region" description="Helical" evidence="1">
    <location>
        <begin position="21"/>
        <end position="40"/>
    </location>
</feature>
<evidence type="ECO:0000313" key="3">
    <source>
        <dbReference type="Proteomes" id="UP001235720"/>
    </source>
</evidence>
<keyword evidence="1" id="KW-1133">Transmembrane helix</keyword>
<reference evidence="2 3" key="1">
    <citation type="submission" date="2023-06" db="EMBL/GenBank/DDBJ databases">
        <authorList>
            <person name="Feng G."/>
            <person name="Li J."/>
            <person name="Zhu H."/>
        </authorList>
    </citation>
    <scope>NUCLEOTIDE SEQUENCE [LARGE SCALE GENOMIC DNA]</scope>
    <source>
        <strain evidence="2 3">RHCJP20</strain>
    </source>
</reference>
<evidence type="ECO:0000313" key="2">
    <source>
        <dbReference type="EMBL" id="MDM7887884.1"/>
    </source>
</evidence>
<organism evidence="2 3">
    <name type="scientific">Curtobacterium subtropicum</name>
    <dbReference type="NCBI Taxonomy" id="3055138"/>
    <lineage>
        <taxon>Bacteria</taxon>
        <taxon>Bacillati</taxon>
        <taxon>Actinomycetota</taxon>
        <taxon>Actinomycetes</taxon>
        <taxon>Micrococcales</taxon>
        <taxon>Microbacteriaceae</taxon>
        <taxon>Curtobacterium</taxon>
    </lineage>
</organism>
<gene>
    <name evidence="2" type="ORF">QUG98_05385</name>
</gene>
<feature type="transmembrane region" description="Helical" evidence="1">
    <location>
        <begin position="46"/>
        <end position="66"/>
    </location>
</feature>
<keyword evidence="1" id="KW-0472">Membrane</keyword>
<name>A0ABT7TEU4_9MICO</name>
<feature type="transmembrane region" description="Helical" evidence="1">
    <location>
        <begin position="197"/>
        <end position="218"/>
    </location>
</feature>
<dbReference type="RefSeq" id="WP_289469604.1">
    <property type="nucleotide sequence ID" value="NZ_JAUCMM010000003.1"/>
</dbReference>
<accession>A0ABT7TEU4</accession>
<keyword evidence="3" id="KW-1185">Reference proteome</keyword>
<dbReference type="EMBL" id="JAUCMM010000003">
    <property type="protein sequence ID" value="MDM7887884.1"/>
    <property type="molecule type" value="Genomic_DNA"/>
</dbReference>
<protein>
    <submittedName>
        <fullName evidence="2">Uncharacterized protein</fullName>
    </submittedName>
</protein>
<keyword evidence="1" id="KW-0812">Transmembrane</keyword>
<sequence length="249" mass="26557">MVRAAEVIGVGFDRYDWRARLVPGIAAVLPAVTVVVSIGVETHVVTSLASSAVLLAVGGFLLAIAVGDAGRSCEPALWASWGGRPTTQLLRLRDQAPNAAQREGWRAAVSKVTGIDLFSSRRESLNPSDADEVIETATDQLRYLSRAGENSALADANAEYGAQRNIWGARRFGRGIAVVSLVALWVTALFGQEVLPISAVALVGGNIAIVVVGLWWFIFPSADRVRSAGFRYAYQLFDATVRASKSSKS</sequence>
<dbReference type="Proteomes" id="UP001235720">
    <property type="component" value="Unassembled WGS sequence"/>
</dbReference>
<evidence type="ECO:0000256" key="1">
    <source>
        <dbReference type="SAM" id="Phobius"/>
    </source>
</evidence>
<proteinExistence type="predicted"/>
<comment type="caution">
    <text evidence="2">The sequence shown here is derived from an EMBL/GenBank/DDBJ whole genome shotgun (WGS) entry which is preliminary data.</text>
</comment>
<feature type="transmembrane region" description="Helical" evidence="1">
    <location>
        <begin position="172"/>
        <end position="191"/>
    </location>
</feature>